<reference evidence="2" key="1">
    <citation type="journal article" date="2019" name="Nat. Commun.">
        <title>The genome of broomcorn millet.</title>
        <authorList>
            <person name="Zou C."/>
            <person name="Miki D."/>
            <person name="Li D."/>
            <person name="Tang Q."/>
            <person name="Xiao L."/>
            <person name="Rajput S."/>
            <person name="Deng P."/>
            <person name="Jia W."/>
            <person name="Huang R."/>
            <person name="Zhang M."/>
            <person name="Sun Y."/>
            <person name="Hu J."/>
            <person name="Fu X."/>
            <person name="Schnable P.S."/>
            <person name="Li F."/>
            <person name="Zhang H."/>
            <person name="Feng B."/>
            <person name="Zhu X."/>
            <person name="Liu R."/>
            <person name="Schnable J.C."/>
            <person name="Zhu J.-K."/>
            <person name="Zhang H."/>
        </authorList>
    </citation>
    <scope>NUCLEOTIDE SEQUENCE [LARGE SCALE GENOMIC DNA]</scope>
</reference>
<evidence type="ECO:0000313" key="2">
    <source>
        <dbReference type="Proteomes" id="UP000275267"/>
    </source>
</evidence>
<dbReference type="Proteomes" id="UP000275267">
    <property type="component" value="Unassembled WGS sequence"/>
</dbReference>
<name>A0A3L6TNQ0_PANMI</name>
<dbReference type="EMBL" id="PQIB02000001">
    <property type="protein sequence ID" value="RLN41115.1"/>
    <property type="molecule type" value="Genomic_DNA"/>
</dbReference>
<gene>
    <name evidence="1" type="ORF">C2845_PM01G21010</name>
</gene>
<dbReference type="AlphaFoldDB" id="A0A3L6TNQ0"/>
<sequence>MASVLPETASDGKALTDAWDYKGRPASRATTGGWGCAAMILGTYHFASTDTAHDLCRARSLFVPPMHVWD</sequence>
<organism evidence="1 2">
    <name type="scientific">Panicum miliaceum</name>
    <name type="common">Proso millet</name>
    <name type="synonym">Broomcorn millet</name>
    <dbReference type="NCBI Taxonomy" id="4540"/>
    <lineage>
        <taxon>Eukaryota</taxon>
        <taxon>Viridiplantae</taxon>
        <taxon>Streptophyta</taxon>
        <taxon>Embryophyta</taxon>
        <taxon>Tracheophyta</taxon>
        <taxon>Spermatophyta</taxon>
        <taxon>Magnoliopsida</taxon>
        <taxon>Liliopsida</taxon>
        <taxon>Poales</taxon>
        <taxon>Poaceae</taxon>
        <taxon>PACMAD clade</taxon>
        <taxon>Panicoideae</taxon>
        <taxon>Panicodae</taxon>
        <taxon>Paniceae</taxon>
        <taxon>Panicinae</taxon>
        <taxon>Panicum</taxon>
        <taxon>Panicum sect. Panicum</taxon>
    </lineage>
</organism>
<keyword evidence="2" id="KW-1185">Reference proteome</keyword>
<dbReference type="STRING" id="4540.A0A3L6TNQ0"/>
<proteinExistence type="predicted"/>
<protein>
    <submittedName>
        <fullName evidence="1">Protein NRT1/ PTR FAMILY 6.3-like</fullName>
    </submittedName>
</protein>
<comment type="caution">
    <text evidence="1">The sequence shown here is derived from an EMBL/GenBank/DDBJ whole genome shotgun (WGS) entry which is preliminary data.</text>
</comment>
<accession>A0A3L6TNQ0</accession>
<evidence type="ECO:0000313" key="1">
    <source>
        <dbReference type="EMBL" id="RLN41115.1"/>
    </source>
</evidence>